<evidence type="ECO:0000313" key="8">
    <source>
        <dbReference type="Proteomes" id="UP000886721"/>
    </source>
</evidence>
<dbReference type="InterPro" id="IPR006139">
    <property type="entry name" value="D-isomer_2_OHA_DH_cat_dom"/>
</dbReference>
<dbReference type="Pfam" id="PF02826">
    <property type="entry name" value="2-Hacid_dh_C"/>
    <property type="match status" value="1"/>
</dbReference>
<organism evidence="7 8">
    <name type="scientific">Candidatus Anaerostipes excrementavium</name>
    <dbReference type="NCBI Taxonomy" id="2838463"/>
    <lineage>
        <taxon>Bacteria</taxon>
        <taxon>Bacillati</taxon>
        <taxon>Bacillota</taxon>
        <taxon>Clostridia</taxon>
        <taxon>Lachnospirales</taxon>
        <taxon>Lachnospiraceae</taxon>
        <taxon>Anaerostipes</taxon>
    </lineage>
</organism>
<dbReference type="PANTHER" id="PTHR43333">
    <property type="entry name" value="2-HACID_DH_C DOMAIN-CONTAINING PROTEIN"/>
    <property type="match status" value="1"/>
</dbReference>
<reference evidence="7" key="1">
    <citation type="journal article" date="2021" name="PeerJ">
        <title>Extensive microbial diversity within the chicken gut microbiome revealed by metagenomics and culture.</title>
        <authorList>
            <person name="Gilroy R."/>
            <person name="Ravi A."/>
            <person name="Getino M."/>
            <person name="Pursley I."/>
            <person name="Horton D.L."/>
            <person name="Alikhan N.F."/>
            <person name="Baker D."/>
            <person name="Gharbi K."/>
            <person name="Hall N."/>
            <person name="Watson M."/>
            <person name="Adriaenssens E.M."/>
            <person name="Foster-Nyarko E."/>
            <person name="Jarju S."/>
            <person name="Secka A."/>
            <person name="Antonio M."/>
            <person name="Oren A."/>
            <person name="Chaudhuri R.R."/>
            <person name="La Ragione R."/>
            <person name="Hildebrand F."/>
            <person name="Pallen M.J."/>
        </authorList>
    </citation>
    <scope>NUCLEOTIDE SEQUENCE</scope>
    <source>
        <strain evidence="7">CHK191-13928</strain>
    </source>
</reference>
<dbReference type="EMBL" id="DXEM01000037">
    <property type="protein sequence ID" value="HIX68928.1"/>
    <property type="molecule type" value="Genomic_DNA"/>
</dbReference>
<accession>A0A9D1WXE0</accession>
<sequence>MLTGKNILVVLPISEEQKEKLEKYADKSCFTYTSYKKATKEMVRKANIIIGNIDPDLLEYAEHLEWLQLNSAGADAYMKKGVLPEGTVLTNATGAYGPGVAEHMLVVLFSIQKKLHLYRDNQNQCQWSDEGEVMSLQGGTALIVGLGDIGLYFARLLKNFGYRIIGIKRRPGQVPQGVDELYTMEQLDELLPEADVVFSALPDTKATRKIFCKKRFQKMKRSAILLNAGRGSAVDTEDLCQALISGEIYAAGLDVTDPEPLPSQHKLWNMQNAVITPHISGDFHHPATLYRIVDIAAGNLKRYGVGEPLENVVDVQTGYRK</sequence>
<reference evidence="7" key="2">
    <citation type="submission" date="2021-04" db="EMBL/GenBank/DDBJ databases">
        <authorList>
            <person name="Gilroy R."/>
        </authorList>
    </citation>
    <scope>NUCLEOTIDE SEQUENCE</scope>
    <source>
        <strain evidence="7">CHK191-13928</strain>
    </source>
</reference>
<evidence type="ECO:0000256" key="4">
    <source>
        <dbReference type="RuleBase" id="RU003719"/>
    </source>
</evidence>
<evidence type="ECO:0000259" key="5">
    <source>
        <dbReference type="Pfam" id="PF00389"/>
    </source>
</evidence>
<dbReference type="GO" id="GO:0051287">
    <property type="term" value="F:NAD binding"/>
    <property type="evidence" value="ECO:0007669"/>
    <property type="project" value="InterPro"/>
</dbReference>
<dbReference type="Proteomes" id="UP000886721">
    <property type="component" value="Unassembled WGS sequence"/>
</dbReference>
<dbReference type="AlphaFoldDB" id="A0A9D1WXE0"/>
<evidence type="ECO:0000256" key="2">
    <source>
        <dbReference type="ARBA" id="ARBA00023002"/>
    </source>
</evidence>
<keyword evidence="3" id="KW-0520">NAD</keyword>
<dbReference type="SUPFAM" id="SSF51735">
    <property type="entry name" value="NAD(P)-binding Rossmann-fold domains"/>
    <property type="match status" value="1"/>
</dbReference>
<keyword evidence="2 4" id="KW-0560">Oxidoreductase</keyword>
<gene>
    <name evidence="7" type="ORF">H9735_12510</name>
</gene>
<dbReference type="PANTHER" id="PTHR43333:SF1">
    <property type="entry name" value="D-ISOMER SPECIFIC 2-HYDROXYACID DEHYDROGENASE NAD-BINDING DOMAIN-CONTAINING PROTEIN"/>
    <property type="match status" value="1"/>
</dbReference>
<dbReference type="GO" id="GO:0016616">
    <property type="term" value="F:oxidoreductase activity, acting on the CH-OH group of donors, NAD or NADP as acceptor"/>
    <property type="evidence" value="ECO:0007669"/>
    <property type="project" value="InterPro"/>
</dbReference>
<proteinExistence type="inferred from homology"/>
<dbReference type="SUPFAM" id="SSF52283">
    <property type="entry name" value="Formate/glycerate dehydrogenase catalytic domain-like"/>
    <property type="match status" value="1"/>
</dbReference>
<comment type="similarity">
    <text evidence="1 4">Belongs to the D-isomer specific 2-hydroxyacid dehydrogenase family.</text>
</comment>
<dbReference type="CDD" id="cd05300">
    <property type="entry name" value="2-Hacid_dh_1"/>
    <property type="match status" value="1"/>
</dbReference>
<evidence type="ECO:0000259" key="6">
    <source>
        <dbReference type="Pfam" id="PF02826"/>
    </source>
</evidence>
<feature type="domain" description="D-isomer specific 2-hydroxyacid dehydrogenase catalytic" evidence="5">
    <location>
        <begin position="8"/>
        <end position="313"/>
    </location>
</feature>
<comment type="caution">
    <text evidence="7">The sequence shown here is derived from an EMBL/GenBank/DDBJ whole genome shotgun (WGS) entry which is preliminary data.</text>
</comment>
<name>A0A9D1WXE0_9FIRM</name>
<feature type="domain" description="D-isomer specific 2-hydroxyacid dehydrogenase NAD-binding" evidence="6">
    <location>
        <begin position="107"/>
        <end position="280"/>
    </location>
</feature>
<dbReference type="Pfam" id="PF00389">
    <property type="entry name" value="2-Hacid_dh"/>
    <property type="match status" value="1"/>
</dbReference>
<dbReference type="Gene3D" id="3.40.50.720">
    <property type="entry name" value="NAD(P)-binding Rossmann-like Domain"/>
    <property type="match status" value="2"/>
</dbReference>
<evidence type="ECO:0000256" key="3">
    <source>
        <dbReference type="ARBA" id="ARBA00023027"/>
    </source>
</evidence>
<protein>
    <submittedName>
        <fullName evidence="7">D-2-hydroxyacid dehydrogenase</fullName>
    </submittedName>
</protein>
<dbReference type="InterPro" id="IPR006140">
    <property type="entry name" value="D-isomer_DH_NAD-bd"/>
</dbReference>
<evidence type="ECO:0000256" key="1">
    <source>
        <dbReference type="ARBA" id="ARBA00005854"/>
    </source>
</evidence>
<dbReference type="InterPro" id="IPR036291">
    <property type="entry name" value="NAD(P)-bd_dom_sf"/>
</dbReference>
<evidence type="ECO:0000313" key="7">
    <source>
        <dbReference type="EMBL" id="HIX68928.1"/>
    </source>
</evidence>